<protein>
    <recommendedName>
        <fullName evidence="4">DUF2934 domain-containing protein</fullName>
    </recommendedName>
</protein>
<dbReference type="EMBL" id="AP024110">
    <property type="protein sequence ID" value="BCM24843.1"/>
    <property type="molecule type" value="Genomic_DNA"/>
</dbReference>
<organism evidence="2 3">
    <name type="scientific">Methyloradius palustris</name>
    <dbReference type="NCBI Taxonomy" id="2778876"/>
    <lineage>
        <taxon>Bacteria</taxon>
        <taxon>Pseudomonadati</taxon>
        <taxon>Pseudomonadota</taxon>
        <taxon>Betaproteobacteria</taxon>
        <taxon>Nitrosomonadales</taxon>
        <taxon>Methylophilaceae</taxon>
        <taxon>Methyloradius</taxon>
    </lineage>
</organism>
<keyword evidence="3" id="KW-1185">Reference proteome</keyword>
<dbReference type="Proteomes" id="UP000826722">
    <property type="component" value="Chromosome"/>
</dbReference>
<dbReference type="KEGG" id="mpau:ZMTM_11020"/>
<dbReference type="RefSeq" id="WP_221765335.1">
    <property type="nucleotide sequence ID" value="NZ_AP024110.1"/>
</dbReference>
<feature type="compositionally biased region" description="Low complexity" evidence="1">
    <location>
        <begin position="25"/>
        <end position="55"/>
    </location>
</feature>
<dbReference type="AlphaFoldDB" id="A0A8D5GCA7"/>
<evidence type="ECO:0000313" key="2">
    <source>
        <dbReference type="EMBL" id="BCM24843.1"/>
    </source>
</evidence>
<accession>A0A8D5GCA7</accession>
<name>A0A8D5GCA7_9PROT</name>
<reference evidence="2" key="1">
    <citation type="journal article" date="2021" name="Arch. Microbiol.">
        <title>Methyloradius palustris gen. nov., sp. nov., a methanol-oxidizing bacterium isolated from snow.</title>
        <authorList>
            <person name="Miyadera T."/>
            <person name="Kojima H."/>
            <person name="Fukui M."/>
        </authorList>
    </citation>
    <scope>NUCLEOTIDE SEQUENCE</scope>
    <source>
        <strain evidence="2">Zm11</strain>
    </source>
</reference>
<evidence type="ECO:0000256" key="1">
    <source>
        <dbReference type="SAM" id="MobiDB-lite"/>
    </source>
</evidence>
<proteinExistence type="predicted"/>
<dbReference type="Pfam" id="PF11154">
    <property type="entry name" value="DUF2934"/>
    <property type="match status" value="1"/>
</dbReference>
<evidence type="ECO:0008006" key="4">
    <source>
        <dbReference type="Google" id="ProtNLM"/>
    </source>
</evidence>
<gene>
    <name evidence="2" type="ORF">ZMTM_11020</name>
</gene>
<evidence type="ECO:0000313" key="3">
    <source>
        <dbReference type="Proteomes" id="UP000826722"/>
    </source>
</evidence>
<feature type="region of interest" description="Disordered" evidence="1">
    <location>
        <begin position="25"/>
        <end position="58"/>
    </location>
</feature>
<dbReference type="InterPro" id="IPR021327">
    <property type="entry name" value="DUF2934"/>
</dbReference>
<sequence length="99" mass="10358">MATPKKPAAVAPVVKAVPVVKPAAAKPTATAKKVAAPAKKAAAPKAKSPAKPSSKIGPEERYRMTEVAAYYIAERDGFGGNPSDYWIKAEAQINSLLKK</sequence>